<name>K9HE09_9PROT</name>
<proteinExistence type="predicted"/>
<evidence type="ECO:0000313" key="3">
    <source>
        <dbReference type="Proteomes" id="UP000009881"/>
    </source>
</evidence>
<protein>
    <submittedName>
        <fullName evidence="2">Uncharacterized protein</fullName>
    </submittedName>
</protein>
<dbReference type="AlphaFoldDB" id="K9HE09"/>
<sequence>MSCLMVGSGGRPERPSGGGRKRSGNSWHFARRGNTRIMTFPLRFSPGGCG</sequence>
<keyword evidence="3" id="KW-1185">Reference proteome</keyword>
<evidence type="ECO:0000313" key="2">
    <source>
        <dbReference type="EMBL" id="EKV28713.1"/>
    </source>
</evidence>
<dbReference type="STRING" id="1238182.C882_0925"/>
<organism evidence="2 3">
    <name type="scientific">Caenispirillum salinarum AK4</name>
    <dbReference type="NCBI Taxonomy" id="1238182"/>
    <lineage>
        <taxon>Bacteria</taxon>
        <taxon>Pseudomonadati</taxon>
        <taxon>Pseudomonadota</taxon>
        <taxon>Alphaproteobacteria</taxon>
        <taxon>Rhodospirillales</taxon>
        <taxon>Novispirillaceae</taxon>
        <taxon>Caenispirillum</taxon>
    </lineage>
</organism>
<accession>K9HE09</accession>
<dbReference type="EMBL" id="ANHY01000015">
    <property type="protein sequence ID" value="EKV28713.1"/>
    <property type="molecule type" value="Genomic_DNA"/>
</dbReference>
<feature type="compositionally biased region" description="Basic residues" evidence="1">
    <location>
        <begin position="19"/>
        <end position="32"/>
    </location>
</feature>
<evidence type="ECO:0000256" key="1">
    <source>
        <dbReference type="SAM" id="MobiDB-lite"/>
    </source>
</evidence>
<reference evidence="2 3" key="1">
    <citation type="journal article" date="2013" name="Genome Announc.">
        <title>Draft Genome Sequence of an Alphaproteobacterium, Caenispirillum salinarum AK4(T), Isolated from a Solar Saltern.</title>
        <authorList>
            <person name="Khatri I."/>
            <person name="Singh A."/>
            <person name="Korpole S."/>
            <person name="Pinnaka A.K."/>
            <person name="Subramanian S."/>
        </authorList>
    </citation>
    <scope>NUCLEOTIDE SEQUENCE [LARGE SCALE GENOMIC DNA]</scope>
    <source>
        <strain evidence="2 3">AK4</strain>
    </source>
</reference>
<feature type="region of interest" description="Disordered" evidence="1">
    <location>
        <begin position="1"/>
        <end position="32"/>
    </location>
</feature>
<dbReference type="Proteomes" id="UP000009881">
    <property type="component" value="Unassembled WGS sequence"/>
</dbReference>
<comment type="caution">
    <text evidence="2">The sequence shown here is derived from an EMBL/GenBank/DDBJ whole genome shotgun (WGS) entry which is preliminary data.</text>
</comment>
<gene>
    <name evidence="2" type="ORF">C882_0925</name>
</gene>